<dbReference type="AlphaFoldDB" id="B8C5F8"/>
<sequence length="384" mass="42730">MWFIEIENEPTNDTAPLPDWIECYVLVNIDPKCCGPLARELNALLPLRHIDPSTTSSDSLVVGTSDDTVSKPNTEHLKRIRRRPATDDEIKARELAESNDTDTIRRSSNEGDVVTTSNDADTTNSTGELPKERAKKNKQRKTKSNSNSKPWSLDMLVGSVEAVDEWLLQNPHSPGDRDGSNSSKTVGLVSVLAKYNLSIQSASFVRKFLPGRPAETKEELDEWNQSVWHTLFFEKKTSLFKEEEMALTEEETQLMIRGLNEAVKDAMHCRDQWTTWSQKSTNACDGNSLDESPFVTGVVVMNPLTGSIVARASDERSLQGMKNTNNGDGRDEDTAADEVWDSFPDEVNPLCTSTILAIQGVSRSERHTASGYGMESKEFKTGQL</sequence>
<evidence type="ECO:0000313" key="2">
    <source>
        <dbReference type="EMBL" id="EED91108.1"/>
    </source>
</evidence>
<accession>B8C5F8</accession>
<reference evidence="2 3" key="2">
    <citation type="journal article" date="2008" name="Nature">
        <title>The Phaeodactylum genome reveals the evolutionary history of diatom genomes.</title>
        <authorList>
            <person name="Bowler C."/>
            <person name="Allen A.E."/>
            <person name="Badger J.H."/>
            <person name="Grimwood J."/>
            <person name="Jabbari K."/>
            <person name="Kuo A."/>
            <person name="Maheswari U."/>
            <person name="Martens C."/>
            <person name="Maumus F."/>
            <person name="Otillar R.P."/>
            <person name="Rayko E."/>
            <person name="Salamov A."/>
            <person name="Vandepoele K."/>
            <person name="Beszteri B."/>
            <person name="Gruber A."/>
            <person name="Heijde M."/>
            <person name="Katinka M."/>
            <person name="Mock T."/>
            <person name="Valentin K."/>
            <person name="Verret F."/>
            <person name="Berges J.A."/>
            <person name="Brownlee C."/>
            <person name="Cadoret J.P."/>
            <person name="Chiovitti A."/>
            <person name="Choi C.J."/>
            <person name="Coesel S."/>
            <person name="De Martino A."/>
            <person name="Detter J.C."/>
            <person name="Durkin C."/>
            <person name="Falciatore A."/>
            <person name="Fournet J."/>
            <person name="Haruta M."/>
            <person name="Huysman M.J."/>
            <person name="Jenkins B.D."/>
            <person name="Jiroutova K."/>
            <person name="Jorgensen R.E."/>
            <person name="Joubert Y."/>
            <person name="Kaplan A."/>
            <person name="Kroger N."/>
            <person name="Kroth P.G."/>
            <person name="La Roche J."/>
            <person name="Lindquist E."/>
            <person name="Lommer M."/>
            <person name="Martin-Jezequel V."/>
            <person name="Lopez P.J."/>
            <person name="Lucas S."/>
            <person name="Mangogna M."/>
            <person name="McGinnis K."/>
            <person name="Medlin L.K."/>
            <person name="Montsant A."/>
            <person name="Oudot-Le Secq M.P."/>
            <person name="Napoli C."/>
            <person name="Obornik M."/>
            <person name="Parker M.S."/>
            <person name="Petit J.L."/>
            <person name="Porcel B.M."/>
            <person name="Poulsen N."/>
            <person name="Robison M."/>
            <person name="Rychlewski L."/>
            <person name="Rynearson T.A."/>
            <person name="Schmutz J."/>
            <person name="Shapiro H."/>
            <person name="Siaut M."/>
            <person name="Stanley M."/>
            <person name="Sussman M.R."/>
            <person name="Taylor A.R."/>
            <person name="Vardi A."/>
            <person name="von Dassow P."/>
            <person name="Vyverman W."/>
            <person name="Willis A."/>
            <person name="Wyrwicz L.S."/>
            <person name="Rokhsar D.S."/>
            <person name="Weissenbach J."/>
            <person name="Armbrust E.V."/>
            <person name="Green B.R."/>
            <person name="Van de Peer Y."/>
            <person name="Grigoriev I.V."/>
        </authorList>
    </citation>
    <scope>NUCLEOTIDE SEQUENCE [LARGE SCALE GENOMIC DNA]</scope>
    <source>
        <strain evidence="2 3">CCMP1335</strain>
    </source>
</reference>
<dbReference type="GeneID" id="7448586"/>
<dbReference type="PaxDb" id="35128-Thaps23048"/>
<evidence type="ECO:0000313" key="3">
    <source>
        <dbReference type="Proteomes" id="UP000001449"/>
    </source>
</evidence>
<reference evidence="2 3" key="1">
    <citation type="journal article" date="2004" name="Science">
        <title>The genome of the diatom Thalassiosira pseudonana: ecology, evolution, and metabolism.</title>
        <authorList>
            <person name="Armbrust E.V."/>
            <person name="Berges J.A."/>
            <person name="Bowler C."/>
            <person name="Green B.R."/>
            <person name="Martinez D."/>
            <person name="Putnam N.H."/>
            <person name="Zhou S."/>
            <person name="Allen A.E."/>
            <person name="Apt K.E."/>
            <person name="Bechner M."/>
            <person name="Brzezinski M.A."/>
            <person name="Chaal B.K."/>
            <person name="Chiovitti A."/>
            <person name="Davis A.K."/>
            <person name="Demarest M.S."/>
            <person name="Detter J.C."/>
            <person name="Glavina T."/>
            <person name="Goodstein D."/>
            <person name="Hadi M.Z."/>
            <person name="Hellsten U."/>
            <person name="Hildebrand M."/>
            <person name="Jenkins B.D."/>
            <person name="Jurka J."/>
            <person name="Kapitonov V.V."/>
            <person name="Kroger N."/>
            <person name="Lau W.W."/>
            <person name="Lane T.W."/>
            <person name="Larimer F.W."/>
            <person name="Lippmeier J.C."/>
            <person name="Lucas S."/>
            <person name="Medina M."/>
            <person name="Montsant A."/>
            <person name="Obornik M."/>
            <person name="Parker M.S."/>
            <person name="Palenik B."/>
            <person name="Pazour G.J."/>
            <person name="Richardson P.M."/>
            <person name="Rynearson T.A."/>
            <person name="Saito M.A."/>
            <person name="Schwartz D.C."/>
            <person name="Thamatrakoln K."/>
            <person name="Valentin K."/>
            <person name="Vardi A."/>
            <person name="Wilkerson F.P."/>
            <person name="Rokhsar D.S."/>
        </authorList>
    </citation>
    <scope>NUCLEOTIDE SEQUENCE [LARGE SCALE GENOMIC DNA]</scope>
    <source>
        <strain evidence="2 3">CCMP1335</strain>
    </source>
</reference>
<protein>
    <submittedName>
        <fullName evidence="2">Uncharacterized protein</fullName>
    </submittedName>
</protein>
<dbReference type="HOGENOM" id="CLU_720594_0_0_1"/>
<dbReference type="Proteomes" id="UP000001449">
    <property type="component" value="Chromosome 6"/>
</dbReference>
<dbReference type="InParanoid" id="B8C5F8"/>
<proteinExistence type="predicted"/>
<dbReference type="eggNOG" id="KOG2771">
    <property type="taxonomic scope" value="Eukaryota"/>
</dbReference>
<evidence type="ECO:0000256" key="1">
    <source>
        <dbReference type="SAM" id="MobiDB-lite"/>
    </source>
</evidence>
<dbReference type="RefSeq" id="XP_002291001.1">
    <property type="nucleotide sequence ID" value="XM_002290965.1"/>
</dbReference>
<gene>
    <name evidence="2" type="ORF">THAPSDRAFT_23048</name>
</gene>
<name>B8C5F8_THAPS</name>
<feature type="region of interest" description="Disordered" evidence="1">
    <location>
        <begin position="52"/>
        <end position="153"/>
    </location>
</feature>
<dbReference type="EMBL" id="CM000643">
    <property type="protein sequence ID" value="EED91108.1"/>
    <property type="molecule type" value="Genomic_DNA"/>
</dbReference>
<feature type="compositionally biased region" description="Basic residues" evidence="1">
    <location>
        <begin position="133"/>
        <end position="143"/>
    </location>
</feature>
<feature type="compositionally biased region" description="Basic and acidic residues" evidence="1">
    <location>
        <begin position="84"/>
        <end position="109"/>
    </location>
</feature>
<organism evidence="2 3">
    <name type="scientific">Thalassiosira pseudonana</name>
    <name type="common">Marine diatom</name>
    <name type="synonym">Cyclotella nana</name>
    <dbReference type="NCBI Taxonomy" id="35128"/>
    <lineage>
        <taxon>Eukaryota</taxon>
        <taxon>Sar</taxon>
        <taxon>Stramenopiles</taxon>
        <taxon>Ochrophyta</taxon>
        <taxon>Bacillariophyta</taxon>
        <taxon>Coscinodiscophyceae</taxon>
        <taxon>Thalassiosirophycidae</taxon>
        <taxon>Thalassiosirales</taxon>
        <taxon>Thalassiosiraceae</taxon>
        <taxon>Thalassiosira</taxon>
    </lineage>
</organism>
<feature type="compositionally biased region" description="Low complexity" evidence="1">
    <location>
        <begin position="113"/>
        <end position="126"/>
    </location>
</feature>
<keyword evidence="3" id="KW-1185">Reference proteome</keyword>
<dbReference type="KEGG" id="tps:THAPSDRAFT_23048"/>
<feature type="region of interest" description="Disordered" evidence="1">
    <location>
        <begin position="315"/>
        <end position="335"/>
    </location>
</feature>
<dbReference type="OMA" id="SRRETAC"/>